<name>A0A6S7CA51_9BURK</name>
<dbReference type="AlphaFoldDB" id="A0A6S7CA51"/>
<reference evidence="1 2" key="1">
    <citation type="submission" date="2020-04" db="EMBL/GenBank/DDBJ databases">
        <authorList>
            <person name="De Canck E."/>
        </authorList>
    </citation>
    <scope>NUCLEOTIDE SEQUENCE [LARGE SCALE GENOMIC DNA]</scope>
    <source>
        <strain evidence="1 2">LMG 28138</strain>
    </source>
</reference>
<organism evidence="1 2">
    <name type="scientific">Pararobbsia alpina</name>
    <dbReference type="NCBI Taxonomy" id="621374"/>
    <lineage>
        <taxon>Bacteria</taxon>
        <taxon>Pseudomonadati</taxon>
        <taxon>Pseudomonadota</taxon>
        <taxon>Betaproteobacteria</taxon>
        <taxon>Burkholderiales</taxon>
        <taxon>Burkholderiaceae</taxon>
        <taxon>Pararobbsia</taxon>
    </lineage>
</organism>
<dbReference type="RefSeq" id="WP_175104450.1">
    <property type="nucleotide sequence ID" value="NZ_CADIKM010000006.1"/>
</dbReference>
<dbReference type="EMBL" id="CADIKM010000006">
    <property type="protein sequence ID" value="CAB3784660.1"/>
    <property type="molecule type" value="Genomic_DNA"/>
</dbReference>
<keyword evidence="2" id="KW-1185">Reference proteome</keyword>
<sequence>MSAELSFSRMCEILPPEFSWGDALTPDVMKHITGALLATRASDAAPAAVDGATRGVTDQMIDAALRSIRASESAIRDSESRSMMKKAIEGALEASVVKHPLTPEQSHSMPGDASPSQHAAVGATRMAHLEKALVYVAHHLHAEPQYHLCEGVMLIDHDGVRVKIEGVDVEVGPWVAPLPRASEAVKESLTAENFASDAPATAAHAGATIAPGAHLWHPADIPAITEIPADFLQGDRKAYAFKNPGAGEHDPWYVVLPRGESLKLGYHADDAIDKAHAVFIASAINAALAAAPTSVADSGATLTDGPRLPAMPEHVLSDIQAATKYMEMWAKGEAFYAPKNGYDEPGIKTATITDVKKTAAYIAPRLRASSIALQDYFAEIDLLAAAKPVSVDELSALMERYRIAVTPEHEASLWHADLYGDVSEEPIAYGQGSTPIEAARAALAATGDKS</sequence>
<evidence type="ECO:0000313" key="1">
    <source>
        <dbReference type="EMBL" id="CAB3784660.1"/>
    </source>
</evidence>
<dbReference type="Proteomes" id="UP000494115">
    <property type="component" value="Unassembled WGS sequence"/>
</dbReference>
<proteinExistence type="predicted"/>
<protein>
    <submittedName>
        <fullName evidence="1">Uncharacterized protein</fullName>
    </submittedName>
</protein>
<accession>A0A6S7CA51</accession>
<gene>
    <name evidence="1" type="ORF">LMG28138_01853</name>
</gene>
<evidence type="ECO:0000313" key="2">
    <source>
        <dbReference type="Proteomes" id="UP000494115"/>
    </source>
</evidence>